<proteinExistence type="predicted"/>
<evidence type="ECO:0000259" key="1">
    <source>
        <dbReference type="Pfam" id="PF08401"/>
    </source>
</evidence>
<dbReference type="Pfam" id="PF08401">
    <property type="entry name" value="ArdcN"/>
    <property type="match status" value="1"/>
</dbReference>
<reference evidence="3 4" key="1">
    <citation type="submission" date="2019-08" db="EMBL/GenBank/DDBJ databases">
        <title>Draft genome sequencing and comparative genomics of hatchery-associated Vibrios.</title>
        <authorList>
            <person name="Kehlet-Delgado H."/>
            <person name="Mueller R.S."/>
        </authorList>
    </citation>
    <scope>NUCLEOTIDE SEQUENCE [LARGE SCALE GENOMIC DNA]</scope>
    <source>
        <strain evidence="3 4">00-78-3</strain>
    </source>
</reference>
<feature type="domain" description="N-terminal" evidence="1">
    <location>
        <begin position="185"/>
        <end position="284"/>
    </location>
</feature>
<evidence type="ECO:0000313" key="4">
    <source>
        <dbReference type="Proteomes" id="UP000572072"/>
    </source>
</evidence>
<dbReference type="Pfam" id="PF18818">
    <property type="entry name" value="MPTase-PolyVal"/>
    <property type="match status" value="1"/>
</dbReference>
<gene>
    <name evidence="3" type="ORF">F0262_14730</name>
</gene>
<dbReference type="EMBL" id="VTYN01000014">
    <property type="protein sequence ID" value="NOH49306.1"/>
    <property type="molecule type" value="Genomic_DNA"/>
</dbReference>
<dbReference type="Proteomes" id="UP000572072">
    <property type="component" value="Unassembled WGS sequence"/>
</dbReference>
<comment type="caution">
    <text evidence="3">The sequence shown here is derived from an EMBL/GenBank/DDBJ whole genome shotgun (WGS) entry which is preliminary data.</text>
</comment>
<name>A0A7Y3ZA37_9VIBR</name>
<protein>
    <submittedName>
        <fullName evidence="3">DUF1738 domain-containing protein</fullName>
    </submittedName>
</protein>
<organism evidence="3 4">
    <name type="scientific">Vibrio rotiferianus</name>
    <dbReference type="NCBI Taxonomy" id="190895"/>
    <lineage>
        <taxon>Bacteria</taxon>
        <taxon>Pseudomonadati</taxon>
        <taxon>Pseudomonadota</taxon>
        <taxon>Gammaproteobacteria</taxon>
        <taxon>Vibrionales</taxon>
        <taxon>Vibrionaceae</taxon>
        <taxon>Vibrio</taxon>
    </lineage>
</organism>
<evidence type="ECO:0000259" key="2">
    <source>
        <dbReference type="Pfam" id="PF18818"/>
    </source>
</evidence>
<sequence length="473" mass="54852">MGFMSNLTKFREDKCLQLEYSLATGRTIQNLMKRTRDLHGNTQFNSFLQSTTASSSPIDWLEQDEFLEMRISALKYATKEIACLESSIGMPYQDILSKLKFKHSSTPMKSIFEMTGDSDWGEIKKSKVIPLLKEFDWWVGILERYVIFGYEINSAQDLSEYLEKPLLKSFTTLDEVSLVESANWDLDERVFDNIVKQLQERDKEFVSEWLTGARAFNHFNAYTNREYSSLYSWLYLSLCSEARKYQSNLWATHKQWLRLGFELKDGAQPAPVVHYFKVPQKNEEVLLDENVIRSDFGKKVSIVYNADEVIGFEGKSYSDVKVTELLIIEQRLRDLDVSIFESFGDAYYDQVSDCIVMPKKESFKAKDATQDYYATLLHELVHWTGHKSRCDRKIGASQSSEYALEELVAEIGSSFLCSRFGLRRNVRMRSIDYINSWLSQFDGKESVAKLETAARLANRASNYIYIPKRDLSE</sequence>
<accession>A0A7Y3ZA37</accession>
<dbReference type="InterPro" id="IPR041459">
    <property type="entry name" value="MPTase-PolyVal"/>
</dbReference>
<feature type="domain" description="Polyvalent protein metallopeptidase" evidence="2">
    <location>
        <begin position="329"/>
        <end position="442"/>
    </location>
</feature>
<dbReference type="InterPro" id="IPR013610">
    <property type="entry name" value="ArdC_N"/>
</dbReference>
<evidence type="ECO:0000313" key="3">
    <source>
        <dbReference type="EMBL" id="NOH49306.1"/>
    </source>
</evidence>
<dbReference type="AlphaFoldDB" id="A0A7Y3ZA37"/>
<dbReference type="GO" id="GO:0003697">
    <property type="term" value="F:single-stranded DNA binding"/>
    <property type="evidence" value="ECO:0007669"/>
    <property type="project" value="InterPro"/>
</dbReference>